<evidence type="ECO:0000313" key="1">
    <source>
        <dbReference type="EMBL" id="TDO04846.1"/>
    </source>
</evidence>
<dbReference type="Proteomes" id="UP000294848">
    <property type="component" value="Unassembled WGS sequence"/>
</dbReference>
<gene>
    <name evidence="1" type="ORF">DET52_101197</name>
</gene>
<dbReference type="AlphaFoldDB" id="A0A4R6HAU8"/>
<dbReference type="RefSeq" id="WP_133462997.1">
    <property type="nucleotide sequence ID" value="NZ_SNWI01000001.1"/>
</dbReference>
<dbReference type="OrthoDB" id="1123391at2"/>
<accession>A0A4R6HAU8</accession>
<evidence type="ECO:0000313" key="2">
    <source>
        <dbReference type="Proteomes" id="UP000294848"/>
    </source>
</evidence>
<sequence>MIFKRHKKNDRNIEEQLDPILVDLLAEVRKIYNVGFAEHRENDASIYTINKDATIYYNPRLFSNDSIAHELLHVWLKTLDYFTSNHIYLAAKENPKLSLIFSKRLCDHIGNCQDHIKMYPKYLEMGYAPESFIRDSTKEQCSFSSINSLRLGNGYVLSGQQTDFYIGSLISIYAHHIPMDYSAHLSKLRSIDTELFDIVTAFWKEWEKFDITKIDFLNNGFDEYEKLLADMEEWVENKTIT</sequence>
<organism evidence="1 2">
    <name type="scientific">Sunxiuqinia elliptica</name>
    <dbReference type="NCBI Taxonomy" id="655355"/>
    <lineage>
        <taxon>Bacteria</taxon>
        <taxon>Pseudomonadati</taxon>
        <taxon>Bacteroidota</taxon>
        <taxon>Bacteroidia</taxon>
        <taxon>Marinilabiliales</taxon>
        <taxon>Prolixibacteraceae</taxon>
        <taxon>Sunxiuqinia</taxon>
    </lineage>
</organism>
<reference evidence="1 2" key="1">
    <citation type="submission" date="2019-03" db="EMBL/GenBank/DDBJ databases">
        <title>Freshwater and sediment microbial communities from various areas in North America, analyzing microbe dynamics in response to fracking.</title>
        <authorList>
            <person name="Lamendella R."/>
        </authorList>
    </citation>
    <scope>NUCLEOTIDE SEQUENCE [LARGE SCALE GENOMIC DNA]</scope>
    <source>
        <strain evidence="1 2">114D</strain>
    </source>
</reference>
<dbReference type="EMBL" id="SNWI01000001">
    <property type="protein sequence ID" value="TDO04846.1"/>
    <property type="molecule type" value="Genomic_DNA"/>
</dbReference>
<comment type="caution">
    <text evidence="1">The sequence shown here is derived from an EMBL/GenBank/DDBJ whole genome shotgun (WGS) entry which is preliminary data.</text>
</comment>
<proteinExistence type="predicted"/>
<protein>
    <submittedName>
        <fullName evidence="1">Uncharacterized protein</fullName>
    </submittedName>
</protein>
<name>A0A4R6HAU8_9BACT</name>